<proteinExistence type="inferred from homology"/>
<evidence type="ECO:0000256" key="10">
    <source>
        <dbReference type="ARBA" id="ARBA00022909"/>
    </source>
</evidence>
<keyword evidence="10 12" id="KW-0289">Folate biosynthesis</keyword>
<comment type="similarity">
    <text evidence="4 12">Belongs to the DHPS family.</text>
</comment>
<dbReference type="GO" id="GO:0046656">
    <property type="term" value="P:folic acid biosynthetic process"/>
    <property type="evidence" value="ECO:0007669"/>
    <property type="project" value="UniProtKB-KW"/>
</dbReference>
<dbReference type="Gene3D" id="3.20.20.20">
    <property type="entry name" value="Dihydropteroate synthase-like"/>
    <property type="match status" value="1"/>
</dbReference>
<evidence type="ECO:0000256" key="7">
    <source>
        <dbReference type="ARBA" id="ARBA00022679"/>
    </source>
</evidence>
<feature type="domain" description="Pterin-binding" evidence="14">
    <location>
        <begin position="27"/>
        <end position="292"/>
    </location>
</feature>
<evidence type="ECO:0000256" key="11">
    <source>
        <dbReference type="ARBA" id="ARBA00030193"/>
    </source>
</evidence>
<keyword evidence="8 12" id="KW-0479">Metal-binding</keyword>
<organism evidence="15 16">
    <name type="scientific">Kytococcus sedentarius (strain ATCC 14392 / DSM 20547 / JCM 11482 / CCUG 33030 / NBRC 15357 / NCTC 11040 / CCM 314 / 541)</name>
    <name type="common">Micrococcus sedentarius</name>
    <dbReference type="NCBI Taxonomy" id="478801"/>
    <lineage>
        <taxon>Bacteria</taxon>
        <taxon>Bacillati</taxon>
        <taxon>Actinomycetota</taxon>
        <taxon>Actinomycetes</taxon>
        <taxon>Micrococcales</taxon>
        <taxon>Kytococcaceae</taxon>
        <taxon>Kytococcus</taxon>
    </lineage>
</organism>
<dbReference type="KEGG" id="kse:Ksed_24760"/>
<name>C7NFT3_KYTSD</name>
<dbReference type="Proteomes" id="UP000006666">
    <property type="component" value="Chromosome"/>
</dbReference>
<protein>
    <recommendedName>
        <fullName evidence="6 12">Dihydropteroate synthase</fullName>
        <shortName evidence="12">DHPS</shortName>
        <ecNumber evidence="5 12">2.5.1.15</ecNumber>
    </recommendedName>
    <alternativeName>
        <fullName evidence="11 12">Dihydropteroate pyrophosphorylase</fullName>
    </alternativeName>
</protein>
<evidence type="ECO:0000256" key="6">
    <source>
        <dbReference type="ARBA" id="ARBA00016919"/>
    </source>
</evidence>
<dbReference type="InterPro" id="IPR045031">
    <property type="entry name" value="DHP_synth-like"/>
</dbReference>
<evidence type="ECO:0000259" key="14">
    <source>
        <dbReference type="PROSITE" id="PS50972"/>
    </source>
</evidence>
<evidence type="ECO:0000313" key="15">
    <source>
        <dbReference type="EMBL" id="ACV07441.1"/>
    </source>
</evidence>
<gene>
    <name evidence="15" type="ordered locus">Ksed_24760</name>
</gene>
<dbReference type="CDD" id="cd00739">
    <property type="entry name" value="DHPS"/>
    <property type="match status" value="1"/>
</dbReference>
<evidence type="ECO:0000256" key="1">
    <source>
        <dbReference type="ARBA" id="ARBA00000012"/>
    </source>
</evidence>
<dbReference type="InterPro" id="IPR000489">
    <property type="entry name" value="Pterin-binding_dom"/>
</dbReference>
<evidence type="ECO:0000256" key="5">
    <source>
        <dbReference type="ARBA" id="ARBA00012458"/>
    </source>
</evidence>
<dbReference type="PROSITE" id="PS50972">
    <property type="entry name" value="PTERIN_BINDING"/>
    <property type="match status" value="1"/>
</dbReference>
<reference evidence="15 16" key="1">
    <citation type="journal article" date="2009" name="Stand. Genomic Sci.">
        <title>Complete genome sequence of Kytococcus sedentarius type strain (541).</title>
        <authorList>
            <person name="Sims D."/>
            <person name="Brettin T."/>
            <person name="Detter J.C."/>
            <person name="Han C."/>
            <person name="Lapidus A."/>
            <person name="Copeland A."/>
            <person name="Glavina Del Rio T."/>
            <person name="Nolan M."/>
            <person name="Chen F."/>
            <person name="Lucas S."/>
            <person name="Tice H."/>
            <person name="Cheng J.F."/>
            <person name="Bruce D."/>
            <person name="Goodwin L."/>
            <person name="Pitluck S."/>
            <person name="Ovchinnikova G."/>
            <person name="Pati A."/>
            <person name="Ivanova N."/>
            <person name="Mavrommatis K."/>
            <person name="Chen A."/>
            <person name="Palaniappan K."/>
            <person name="D'haeseleer P."/>
            <person name="Chain P."/>
            <person name="Bristow J."/>
            <person name="Eisen J.A."/>
            <person name="Markowitz V."/>
            <person name="Hugenholtz P."/>
            <person name="Schneider S."/>
            <person name="Goker M."/>
            <person name="Pukall R."/>
            <person name="Kyrpides N.C."/>
            <person name="Klenk H.P."/>
        </authorList>
    </citation>
    <scope>NUCLEOTIDE SEQUENCE [LARGE SCALE GENOMIC DNA]</scope>
    <source>
        <strain evidence="16">ATCC 14392 / DSM 20547 / JCM 11482 / CCUG 33030 / NBRC 15357 / NCTC 11040 / CCM 314 / 541</strain>
    </source>
</reference>
<dbReference type="PANTHER" id="PTHR20941:SF1">
    <property type="entry name" value="FOLIC ACID SYNTHESIS PROTEIN FOL1"/>
    <property type="match status" value="1"/>
</dbReference>
<comment type="catalytic activity">
    <reaction evidence="1">
        <text>(7,8-dihydropterin-6-yl)methyl diphosphate + 4-aminobenzoate = 7,8-dihydropteroate + diphosphate</text>
        <dbReference type="Rhea" id="RHEA:19949"/>
        <dbReference type="ChEBI" id="CHEBI:17836"/>
        <dbReference type="ChEBI" id="CHEBI:17839"/>
        <dbReference type="ChEBI" id="CHEBI:33019"/>
        <dbReference type="ChEBI" id="CHEBI:72950"/>
        <dbReference type="EC" id="2.5.1.15"/>
    </reaction>
</comment>
<dbReference type="NCBIfam" id="TIGR01496">
    <property type="entry name" value="DHPS"/>
    <property type="match status" value="1"/>
</dbReference>
<evidence type="ECO:0000256" key="8">
    <source>
        <dbReference type="ARBA" id="ARBA00022723"/>
    </source>
</evidence>
<evidence type="ECO:0000256" key="9">
    <source>
        <dbReference type="ARBA" id="ARBA00022842"/>
    </source>
</evidence>
<dbReference type="eggNOG" id="COG0294">
    <property type="taxonomic scope" value="Bacteria"/>
</dbReference>
<dbReference type="GO" id="GO:0046872">
    <property type="term" value="F:metal ion binding"/>
    <property type="evidence" value="ECO:0007669"/>
    <property type="project" value="UniProtKB-KW"/>
</dbReference>
<dbReference type="InterPro" id="IPR011005">
    <property type="entry name" value="Dihydropteroate_synth-like_sf"/>
</dbReference>
<evidence type="ECO:0000256" key="13">
    <source>
        <dbReference type="SAM" id="MobiDB-lite"/>
    </source>
</evidence>
<evidence type="ECO:0000313" key="16">
    <source>
        <dbReference type="Proteomes" id="UP000006666"/>
    </source>
</evidence>
<comment type="pathway">
    <text evidence="3 12">Cofactor biosynthesis; tetrahydrofolate biosynthesis; 7,8-dihydrofolate from 2-amino-4-hydroxy-6-hydroxymethyl-7,8-dihydropteridine diphosphate and 4-aminobenzoate: step 1/2.</text>
</comment>
<evidence type="ECO:0000256" key="2">
    <source>
        <dbReference type="ARBA" id="ARBA00001946"/>
    </source>
</evidence>
<comment type="cofactor">
    <cofactor evidence="2 12">
        <name>Mg(2+)</name>
        <dbReference type="ChEBI" id="CHEBI:18420"/>
    </cofactor>
</comment>
<dbReference type="PROSITE" id="PS00792">
    <property type="entry name" value="DHPS_1"/>
    <property type="match status" value="1"/>
</dbReference>
<dbReference type="STRING" id="478801.Ksed_24760"/>
<dbReference type="GO" id="GO:0004156">
    <property type="term" value="F:dihydropteroate synthase activity"/>
    <property type="evidence" value="ECO:0007669"/>
    <property type="project" value="UniProtKB-EC"/>
</dbReference>
<dbReference type="FunFam" id="3.20.20.20:FF:000006">
    <property type="entry name" value="Dihydropteroate synthase"/>
    <property type="match status" value="1"/>
</dbReference>
<dbReference type="HOGENOM" id="CLU_008023_0_1_11"/>
<accession>C7NFT3</accession>
<dbReference type="AlphaFoldDB" id="C7NFT3"/>
<dbReference type="InterPro" id="IPR006390">
    <property type="entry name" value="DHP_synth_dom"/>
</dbReference>
<sequence>MVGTRTQPSPSPRPSAAGLPVDPDGLPLVMGIVNVTPDSFSDGGRWAERDAAVAHARELVAAGAHLLDVGGESTRPGSDRVPEDEELRRVVPVVHALAEQGWCVSVDTMRASVAAASIEAGASLINDVSGGQADPDMFRVVAEAQVPYVLMHWRGHSQDMYGGARYDDLTGEVLDELARQLDRAVAAGVRAQDVVLDPGFGFAKTAAHNWRLLGEIERFVGGATGLGCASLIGVSRKGFLGQVREGSAAQGGQPLPPVGRDLATAATSVLSAQAGAWSVRVHDVQGTVDALGVLRLAGRAATPDTSAATPGGGA</sequence>
<dbReference type="Pfam" id="PF00809">
    <property type="entry name" value="Pterin_bind"/>
    <property type="match status" value="1"/>
</dbReference>
<keyword evidence="7 12" id="KW-0808">Transferase</keyword>
<dbReference type="SUPFAM" id="SSF51717">
    <property type="entry name" value="Dihydropteroate synthetase-like"/>
    <property type="match status" value="1"/>
</dbReference>
<keyword evidence="9 12" id="KW-0460">Magnesium</keyword>
<dbReference type="EMBL" id="CP001686">
    <property type="protein sequence ID" value="ACV07441.1"/>
    <property type="molecule type" value="Genomic_DNA"/>
</dbReference>
<dbReference type="PROSITE" id="PS00793">
    <property type="entry name" value="DHPS_2"/>
    <property type="match status" value="1"/>
</dbReference>
<evidence type="ECO:0000256" key="12">
    <source>
        <dbReference type="RuleBase" id="RU361205"/>
    </source>
</evidence>
<dbReference type="RefSeq" id="WP_015780367.1">
    <property type="nucleotide sequence ID" value="NC_013169.1"/>
</dbReference>
<evidence type="ECO:0000256" key="3">
    <source>
        <dbReference type="ARBA" id="ARBA00004763"/>
    </source>
</evidence>
<dbReference type="UniPathway" id="UPA00077">
    <property type="reaction ID" value="UER00156"/>
</dbReference>
<dbReference type="GO" id="GO:0005829">
    <property type="term" value="C:cytosol"/>
    <property type="evidence" value="ECO:0007669"/>
    <property type="project" value="TreeGrafter"/>
</dbReference>
<feature type="region of interest" description="Disordered" evidence="13">
    <location>
        <begin position="1"/>
        <end position="21"/>
    </location>
</feature>
<comment type="function">
    <text evidence="12">Catalyzes the condensation of para-aminobenzoate (pABA) with 6-hydroxymethyl-7,8-dihydropterin diphosphate (DHPt-PP) to form 7,8-dihydropteroate (H2Pte), the immediate precursor of folate derivatives.</text>
</comment>
<dbReference type="EC" id="2.5.1.15" evidence="5 12"/>
<keyword evidence="16" id="KW-1185">Reference proteome</keyword>
<dbReference type="GO" id="GO:0046654">
    <property type="term" value="P:tetrahydrofolate biosynthetic process"/>
    <property type="evidence" value="ECO:0007669"/>
    <property type="project" value="UniProtKB-UniPathway"/>
</dbReference>
<evidence type="ECO:0000256" key="4">
    <source>
        <dbReference type="ARBA" id="ARBA00009503"/>
    </source>
</evidence>
<dbReference type="PANTHER" id="PTHR20941">
    <property type="entry name" value="FOLATE SYNTHESIS PROTEINS"/>
    <property type="match status" value="1"/>
</dbReference>